<name>A0ACC2EDZ6_DIPCM</name>
<proteinExistence type="predicted"/>
<dbReference type="EMBL" id="CM055093">
    <property type="protein sequence ID" value="KAJ7564716.1"/>
    <property type="molecule type" value="Genomic_DNA"/>
</dbReference>
<keyword evidence="2" id="KW-1185">Reference proteome</keyword>
<evidence type="ECO:0000313" key="2">
    <source>
        <dbReference type="Proteomes" id="UP001162992"/>
    </source>
</evidence>
<comment type="caution">
    <text evidence="1">The sequence shown here is derived from an EMBL/GenBank/DDBJ whole genome shotgun (WGS) entry which is preliminary data.</text>
</comment>
<organism evidence="1 2">
    <name type="scientific">Diphasiastrum complanatum</name>
    <name type="common">Issler's clubmoss</name>
    <name type="synonym">Lycopodium complanatum</name>
    <dbReference type="NCBI Taxonomy" id="34168"/>
    <lineage>
        <taxon>Eukaryota</taxon>
        <taxon>Viridiplantae</taxon>
        <taxon>Streptophyta</taxon>
        <taxon>Embryophyta</taxon>
        <taxon>Tracheophyta</taxon>
        <taxon>Lycopodiopsida</taxon>
        <taxon>Lycopodiales</taxon>
        <taxon>Lycopodiaceae</taxon>
        <taxon>Lycopodioideae</taxon>
        <taxon>Diphasiastrum</taxon>
    </lineage>
</organism>
<evidence type="ECO:0000313" key="1">
    <source>
        <dbReference type="EMBL" id="KAJ7564716.1"/>
    </source>
</evidence>
<accession>A0ACC2EDZ6</accession>
<reference evidence="2" key="1">
    <citation type="journal article" date="2024" name="Proc. Natl. Acad. Sci. U.S.A.">
        <title>Extraordinary preservation of gene collinearity over three hundred million years revealed in homosporous lycophytes.</title>
        <authorList>
            <person name="Li C."/>
            <person name="Wickell D."/>
            <person name="Kuo L.Y."/>
            <person name="Chen X."/>
            <person name="Nie B."/>
            <person name="Liao X."/>
            <person name="Peng D."/>
            <person name="Ji J."/>
            <person name="Jenkins J."/>
            <person name="Williams M."/>
            <person name="Shu S."/>
            <person name="Plott C."/>
            <person name="Barry K."/>
            <person name="Rajasekar S."/>
            <person name="Grimwood J."/>
            <person name="Han X."/>
            <person name="Sun S."/>
            <person name="Hou Z."/>
            <person name="He W."/>
            <person name="Dai G."/>
            <person name="Sun C."/>
            <person name="Schmutz J."/>
            <person name="Leebens-Mack J.H."/>
            <person name="Li F.W."/>
            <person name="Wang L."/>
        </authorList>
    </citation>
    <scope>NUCLEOTIDE SEQUENCE [LARGE SCALE GENOMIC DNA]</scope>
    <source>
        <strain evidence="2">cv. PW_Plant_1</strain>
    </source>
</reference>
<protein>
    <submittedName>
        <fullName evidence="1">Uncharacterized protein</fullName>
    </submittedName>
</protein>
<dbReference type="Proteomes" id="UP001162992">
    <property type="component" value="Chromosome 2"/>
</dbReference>
<sequence>MGSDGDGEGQRKDKGRRKWVAVSPIARPLAGKRLSKRTLKIVRRAAENKQLKRGVKEVVKAVRKGQKGLCVIAGDISPIDVITHLPILCEEADVPYIYVPSKEDLGGAAVQKRPACCMLVLPEPLKGEVSAEEKAKFKEDFDDVIKEVRILASSFF</sequence>
<gene>
    <name evidence="1" type="ORF">O6H91_02G029900</name>
</gene>